<dbReference type="GO" id="GO:0005886">
    <property type="term" value="C:plasma membrane"/>
    <property type="evidence" value="ECO:0007669"/>
    <property type="project" value="UniProtKB-SubCell"/>
</dbReference>
<keyword evidence="9" id="KW-1185">Reference proteome</keyword>
<dbReference type="Gene3D" id="3.40.50.300">
    <property type="entry name" value="P-loop containing nucleotide triphosphate hydrolases"/>
    <property type="match status" value="1"/>
</dbReference>
<dbReference type="STRING" id="1245469.S58_44200"/>
<dbReference type="InterPro" id="IPR017871">
    <property type="entry name" value="ABC_transporter-like_CS"/>
</dbReference>
<dbReference type="InterPro" id="IPR027417">
    <property type="entry name" value="P-loop_NTPase"/>
</dbReference>
<gene>
    <name evidence="8" type="ORF">S58_44200</name>
</gene>
<feature type="domain" description="ABC transporter" evidence="7">
    <location>
        <begin position="17"/>
        <end position="265"/>
    </location>
</feature>
<organism evidence="8 9">
    <name type="scientific">Bradyrhizobium oligotrophicum S58</name>
    <dbReference type="NCBI Taxonomy" id="1245469"/>
    <lineage>
        <taxon>Bacteria</taxon>
        <taxon>Pseudomonadati</taxon>
        <taxon>Pseudomonadota</taxon>
        <taxon>Alphaproteobacteria</taxon>
        <taxon>Hyphomicrobiales</taxon>
        <taxon>Nitrobacteraceae</taxon>
        <taxon>Bradyrhizobium</taxon>
    </lineage>
</organism>
<evidence type="ECO:0000256" key="5">
    <source>
        <dbReference type="ARBA" id="ARBA00022840"/>
    </source>
</evidence>
<name>M4ZVN8_9BRAD</name>
<dbReference type="InterPro" id="IPR013563">
    <property type="entry name" value="Oligopep_ABC_C"/>
</dbReference>
<protein>
    <submittedName>
        <fullName evidence="8">Oligopeptide transporter subunit</fullName>
    </submittedName>
</protein>
<evidence type="ECO:0000256" key="2">
    <source>
        <dbReference type="ARBA" id="ARBA00005417"/>
    </source>
</evidence>
<proteinExistence type="inferred from homology"/>
<dbReference type="FunFam" id="3.40.50.300:FF:000016">
    <property type="entry name" value="Oligopeptide ABC transporter ATP-binding component"/>
    <property type="match status" value="1"/>
</dbReference>
<dbReference type="Pfam" id="PF00005">
    <property type="entry name" value="ABC_tran"/>
    <property type="match status" value="1"/>
</dbReference>
<comment type="similarity">
    <text evidence="2">Belongs to the ABC transporter superfamily.</text>
</comment>
<dbReference type="GO" id="GO:0015833">
    <property type="term" value="P:peptide transport"/>
    <property type="evidence" value="ECO:0007669"/>
    <property type="project" value="InterPro"/>
</dbReference>
<dbReference type="SMART" id="SM00382">
    <property type="entry name" value="AAA"/>
    <property type="match status" value="1"/>
</dbReference>
<dbReference type="RefSeq" id="WP_015667510.1">
    <property type="nucleotide sequence ID" value="NC_020453.1"/>
</dbReference>
<dbReference type="PATRIC" id="fig|1245469.3.peg.4522"/>
<dbReference type="OrthoDB" id="7328866at2"/>
<dbReference type="SUPFAM" id="SSF52540">
    <property type="entry name" value="P-loop containing nucleoside triphosphate hydrolases"/>
    <property type="match status" value="1"/>
</dbReference>
<dbReference type="GO" id="GO:0005524">
    <property type="term" value="F:ATP binding"/>
    <property type="evidence" value="ECO:0007669"/>
    <property type="project" value="UniProtKB-KW"/>
</dbReference>
<dbReference type="PROSITE" id="PS50893">
    <property type="entry name" value="ABC_TRANSPORTER_2"/>
    <property type="match status" value="1"/>
</dbReference>
<dbReference type="AlphaFoldDB" id="M4ZVN8"/>
<dbReference type="EMBL" id="AP012603">
    <property type="protein sequence ID" value="BAM90405.1"/>
    <property type="molecule type" value="Genomic_DNA"/>
</dbReference>
<dbReference type="PROSITE" id="PS00211">
    <property type="entry name" value="ABC_TRANSPORTER_1"/>
    <property type="match status" value="1"/>
</dbReference>
<dbReference type="eggNOG" id="COG4608">
    <property type="taxonomic scope" value="Bacteria"/>
</dbReference>
<dbReference type="PANTHER" id="PTHR43776:SF7">
    <property type="entry name" value="D,D-DIPEPTIDE TRANSPORT ATP-BINDING PROTEIN DDPF-RELATED"/>
    <property type="match status" value="1"/>
</dbReference>
<dbReference type="KEGG" id="aol:S58_44200"/>
<reference evidence="8 9" key="1">
    <citation type="journal article" date="2013" name="Appl. Environ. Microbiol.">
        <title>Genome analysis suggests that the soil oligotrophic bacterium Agromonas oligotrophica (Bradyrhizobium oligotrophicum) is a nitrogen-fixing symbiont of Aeschynomene indica.</title>
        <authorList>
            <person name="Okubo T."/>
            <person name="Fukushima S."/>
            <person name="Itakura M."/>
            <person name="Oshima K."/>
            <person name="Longtonglang A."/>
            <person name="Teaumroong N."/>
            <person name="Mitsui H."/>
            <person name="Hattori M."/>
            <person name="Hattori R."/>
            <person name="Hattori T."/>
            <person name="Minamisawa K."/>
        </authorList>
    </citation>
    <scope>NUCLEOTIDE SEQUENCE [LARGE SCALE GENOMIC DNA]</scope>
    <source>
        <strain evidence="8 9">S58</strain>
    </source>
</reference>
<evidence type="ECO:0000313" key="9">
    <source>
        <dbReference type="Proteomes" id="UP000011841"/>
    </source>
</evidence>
<dbReference type="GO" id="GO:0055085">
    <property type="term" value="P:transmembrane transport"/>
    <property type="evidence" value="ECO:0007669"/>
    <property type="project" value="UniProtKB-ARBA"/>
</dbReference>
<dbReference type="NCBIfam" id="TIGR01727">
    <property type="entry name" value="oligo_HPY"/>
    <property type="match status" value="1"/>
</dbReference>
<evidence type="ECO:0000256" key="4">
    <source>
        <dbReference type="ARBA" id="ARBA00022741"/>
    </source>
</evidence>
<dbReference type="PANTHER" id="PTHR43776">
    <property type="entry name" value="TRANSPORT ATP-BINDING PROTEIN"/>
    <property type="match status" value="1"/>
</dbReference>
<sequence length="336" mass="36791">MSLADAIRGTGTREVLLDVNDLVVHFPAGRRQGKPSFVHAVDGISFRVCRGTTFGIVGESGSGKSTTAQAVMRLVPATSGQIVFGNRDIASLTGRPLREVRRHLQIVFQDPFSALNPRRRAGDQIREPLDLLGIGTRSERDERVRRLLGDVGLPPQAADLFPHQFSGGQRQRLCIARAMAPEPDLIVCDEAVSALDVAIQAQILNLLKRLQRERDLTYIFISHDLGVIQKFCDEVAVMYLGKIVEQAPAAEIFAAPRHPYTWSLIAAAAPPGPMRDELKRRHLVKGDPPSPVDPPPGCRFAQRCPAAIDKCAQRLPALDAIGSHHYVACHRVAELP</sequence>
<accession>M4ZVN8</accession>
<evidence type="ECO:0000256" key="6">
    <source>
        <dbReference type="ARBA" id="ARBA00024722"/>
    </source>
</evidence>
<dbReference type="InterPro" id="IPR050319">
    <property type="entry name" value="ABC_transp_ATP-bind"/>
</dbReference>
<dbReference type="HOGENOM" id="CLU_000604_1_23_5"/>
<evidence type="ECO:0000256" key="1">
    <source>
        <dbReference type="ARBA" id="ARBA00004417"/>
    </source>
</evidence>
<dbReference type="CDD" id="cd03257">
    <property type="entry name" value="ABC_NikE_OppD_transporters"/>
    <property type="match status" value="1"/>
</dbReference>
<keyword evidence="5" id="KW-0067">ATP-binding</keyword>
<dbReference type="InterPro" id="IPR003439">
    <property type="entry name" value="ABC_transporter-like_ATP-bd"/>
</dbReference>
<dbReference type="GeneID" id="301818205"/>
<evidence type="ECO:0000256" key="3">
    <source>
        <dbReference type="ARBA" id="ARBA00022448"/>
    </source>
</evidence>
<comment type="subcellular location">
    <subcellularLocation>
        <location evidence="1">Cell inner membrane</location>
        <topology evidence="1">Peripheral membrane protein</topology>
    </subcellularLocation>
</comment>
<comment type="function">
    <text evidence="6">Involved in beta-(1--&gt;2)glucan export. Transmembrane domains (TMD) form a pore in the inner membrane and the ATP-binding domain (NBD) is responsible for energy generation.</text>
</comment>
<dbReference type="InterPro" id="IPR003593">
    <property type="entry name" value="AAA+_ATPase"/>
</dbReference>
<dbReference type="Proteomes" id="UP000011841">
    <property type="component" value="Chromosome"/>
</dbReference>
<dbReference type="GO" id="GO:0016887">
    <property type="term" value="F:ATP hydrolysis activity"/>
    <property type="evidence" value="ECO:0007669"/>
    <property type="project" value="InterPro"/>
</dbReference>
<keyword evidence="3" id="KW-0813">Transport</keyword>
<evidence type="ECO:0000313" key="8">
    <source>
        <dbReference type="EMBL" id="BAM90405.1"/>
    </source>
</evidence>
<dbReference type="Pfam" id="PF08352">
    <property type="entry name" value="oligo_HPY"/>
    <property type="match status" value="1"/>
</dbReference>
<keyword evidence="4" id="KW-0547">Nucleotide-binding</keyword>
<evidence type="ECO:0000259" key="7">
    <source>
        <dbReference type="PROSITE" id="PS50893"/>
    </source>
</evidence>